<dbReference type="GO" id="GO:0009228">
    <property type="term" value="P:thiamine biosynthetic process"/>
    <property type="evidence" value="ECO:0007669"/>
    <property type="project" value="UniProtKB-KW"/>
</dbReference>
<dbReference type="GO" id="GO:0046872">
    <property type="term" value="F:metal ion binding"/>
    <property type="evidence" value="ECO:0007669"/>
    <property type="project" value="UniProtKB-KW"/>
</dbReference>
<dbReference type="InterPro" id="IPR013785">
    <property type="entry name" value="Aldolase_TIM"/>
</dbReference>
<dbReference type="InterPro" id="IPR022998">
    <property type="entry name" value="ThiamineP_synth_TenI"/>
</dbReference>
<reference evidence="7" key="1">
    <citation type="submission" date="2015-10" db="EMBL/GenBank/DDBJ databases">
        <authorList>
            <person name="Gilbert D.G."/>
        </authorList>
    </citation>
    <scope>NUCLEOTIDE SEQUENCE</scope>
    <source>
        <strain evidence="7">Phyl III-seqv23</strain>
    </source>
</reference>
<dbReference type="PANTHER" id="PTHR20857:SF15">
    <property type="entry name" value="THIAMINE-PHOSPHATE SYNTHASE"/>
    <property type="match status" value="1"/>
</dbReference>
<evidence type="ECO:0000256" key="1">
    <source>
        <dbReference type="ARBA" id="ARBA00004948"/>
    </source>
</evidence>
<evidence type="ECO:0000313" key="7">
    <source>
        <dbReference type="EMBL" id="CUV20126.1"/>
    </source>
</evidence>
<dbReference type="CDD" id="cd00564">
    <property type="entry name" value="TMP_TenI"/>
    <property type="match status" value="1"/>
</dbReference>
<name>A0A0S4UDG6_RALSL</name>
<keyword evidence="4" id="KW-0460">Magnesium</keyword>
<evidence type="ECO:0000259" key="6">
    <source>
        <dbReference type="Pfam" id="PF02581"/>
    </source>
</evidence>
<sequence length="383" mass="40009">MSASALRFASAWPDAAALADRLIDRHADAFGRAPHAWSVTDRADDAATAAVLLTTDAAQAERARAAGAAVVLSEARNGERIDTVHDRLGTYRFAAPATGAVFGERFVAMFGAALALAFEPRDALCAARAWIAEAAADALAWPARFDALPRVLEPALPCAASPDLAFAPCPPRLGVYAVVPDAEWVERLVALKVPTVQLRVKSDDARAVAGQVRRAAAAARGSQTRLFINDHWRIALDVHAQTPDSGLYGIHLGQEDIDDADLAAIRASGLRLGISTHGYAEMLRVAALNPSYLALGAVFATPTKTMPTVPQGLGRLFAHAAAMRSRVPAPPLVAIGGIDLAAMPRVLESGVGGVAVVRAITQAEDVPAAVQALQATFAAHARA</sequence>
<comment type="pathway">
    <text evidence="1">Cofactor biosynthesis; thiamine diphosphate biosynthesis.</text>
</comment>
<dbReference type="PANTHER" id="PTHR20857">
    <property type="entry name" value="THIAMINE-PHOSPHATE PYROPHOSPHORYLASE"/>
    <property type="match status" value="1"/>
</dbReference>
<proteinExistence type="predicted"/>
<dbReference type="GO" id="GO:0004789">
    <property type="term" value="F:thiamine-phosphate diphosphorylase activity"/>
    <property type="evidence" value="ECO:0007669"/>
    <property type="project" value="TreeGrafter"/>
</dbReference>
<evidence type="ECO:0000256" key="2">
    <source>
        <dbReference type="ARBA" id="ARBA00022679"/>
    </source>
</evidence>
<dbReference type="Pfam" id="PF02581">
    <property type="entry name" value="TMP-TENI"/>
    <property type="match status" value="1"/>
</dbReference>
<feature type="domain" description="Thiamine phosphate synthase/TenI" evidence="6">
    <location>
        <begin position="182"/>
        <end position="360"/>
    </location>
</feature>
<organism evidence="7">
    <name type="scientific">Ralstonia solanacearum</name>
    <name type="common">Pseudomonas solanacearum</name>
    <dbReference type="NCBI Taxonomy" id="305"/>
    <lineage>
        <taxon>Bacteria</taxon>
        <taxon>Pseudomonadati</taxon>
        <taxon>Pseudomonadota</taxon>
        <taxon>Betaproteobacteria</taxon>
        <taxon>Burkholderiales</taxon>
        <taxon>Burkholderiaceae</taxon>
        <taxon>Ralstonia</taxon>
        <taxon>Ralstonia solanacearum species complex</taxon>
    </lineage>
</organism>
<dbReference type="SUPFAM" id="SSF51391">
    <property type="entry name" value="Thiamin phosphate synthase"/>
    <property type="match status" value="1"/>
</dbReference>
<keyword evidence="3" id="KW-0479">Metal-binding</keyword>
<protein>
    <submittedName>
        <fullName evidence="7">Thiamine-phosphate pyrophosphorylase</fullName>
    </submittedName>
</protein>
<evidence type="ECO:0000256" key="4">
    <source>
        <dbReference type="ARBA" id="ARBA00022842"/>
    </source>
</evidence>
<accession>A0A0S4UDG6</accession>
<gene>
    <name evidence="7" type="ORF">PSS4_v1_1340008</name>
</gene>
<dbReference type="GO" id="GO:0005737">
    <property type="term" value="C:cytoplasm"/>
    <property type="evidence" value="ECO:0007669"/>
    <property type="project" value="TreeGrafter"/>
</dbReference>
<dbReference type="AlphaFoldDB" id="A0A0S4UDG6"/>
<dbReference type="FunFam" id="3.20.20.70:FF:000064">
    <property type="entry name" value="Thiamine-phosphate synthase"/>
    <property type="match status" value="1"/>
</dbReference>
<dbReference type="EMBL" id="LN899821">
    <property type="protein sequence ID" value="CUV20126.1"/>
    <property type="molecule type" value="Genomic_DNA"/>
</dbReference>
<evidence type="ECO:0000256" key="3">
    <source>
        <dbReference type="ARBA" id="ARBA00022723"/>
    </source>
</evidence>
<dbReference type="InterPro" id="IPR036206">
    <property type="entry name" value="ThiamineP_synth_sf"/>
</dbReference>
<dbReference type="Gene3D" id="3.20.20.70">
    <property type="entry name" value="Aldolase class I"/>
    <property type="match status" value="1"/>
</dbReference>
<evidence type="ECO:0000256" key="5">
    <source>
        <dbReference type="ARBA" id="ARBA00022977"/>
    </source>
</evidence>
<keyword evidence="2" id="KW-0808">Transferase</keyword>
<keyword evidence="5" id="KW-0784">Thiamine biosynthesis</keyword>